<reference evidence="2" key="1">
    <citation type="journal article" date="2004" name="Science">
        <title>Reverse methanogenesis: testing the hypothesis with environmental genomics.</title>
        <authorList>
            <person name="Hallam S.J."/>
            <person name="Putnam N."/>
            <person name="Preston C.M."/>
            <person name="Detter J.C."/>
            <person name="Rokhsar D."/>
            <person name="Richardson P.M."/>
            <person name="DeLong E.F."/>
        </authorList>
    </citation>
    <scope>NUCLEOTIDE SEQUENCE</scope>
</reference>
<reference evidence="2" key="2">
    <citation type="submission" date="2004-08" db="EMBL/GenBank/DDBJ databases">
        <authorList>
            <person name="Putnam N."/>
            <person name="Detter J.C."/>
            <person name="Richardson P.M."/>
            <person name="Rokhsar D."/>
        </authorList>
    </citation>
    <scope>NUCLEOTIDE SEQUENCE</scope>
</reference>
<keyword evidence="1" id="KW-0175">Coiled coil</keyword>
<feature type="coiled-coil region" evidence="1">
    <location>
        <begin position="58"/>
        <end position="85"/>
    </location>
</feature>
<proteinExistence type="predicted"/>
<dbReference type="EMBL" id="AY714840">
    <property type="protein sequence ID" value="AAU83044.1"/>
    <property type="molecule type" value="Genomic_DNA"/>
</dbReference>
<organism evidence="2">
    <name type="scientific">Uncultured archaeon GZfos26G2</name>
    <dbReference type="NCBI Taxonomy" id="3386331"/>
    <lineage>
        <taxon>Archaea</taxon>
        <taxon>Methanobacteriati</taxon>
        <taxon>Methanobacteriota</taxon>
        <taxon>Stenosarchaea group</taxon>
        <taxon>Methanomicrobia</taxon>
        <taxon>Candidatus Methanophagales</taxon>
        <taxon>Candidatus Methanophagaceae</taxon>
        <taxon>Candidatus Methanophaga</taxon>
    </lineage>
</organism>
<dbReference type="AlphaFoldDB" id="Q64C33"/>
<name>Q64C33_UNCAG</name>
<gene>
    <name evidence="2" type="ORF">GZ26D6_20</name>
</gene>
<sequence>MVEKFNERANAIANEYWRLKEVTADKTDEARLAEIEKLLEKGIGGKLQEQLAAEAKTLRKEKEDRSSASEKLEELKKEITELTADLAPNLDLFVDDFFPYDSEHEPISEAYFMAITDIFFESPQPNIKFKIAAFSTEGIKVNSTDENSPLTILGYVIMMIQETAKHMLGMENIIDRCCKLLKQNEYAFIALGTLVKEGKVLMLKEIKEISKREDREYKELVSSTYDKELSNGVAYLVNDEWEYNMVKELSGEYEVTDFGEWVWRVCNVEARGGEWKGKEKSISSPNLDIHKIINFLRR</sequence>
<protein>
    <submittedName>
        <fullName evidence="2">Uncharacterized protein</fullName>
    </submittedName>
</protein>
<evidence type="ECO:0000313" key="2">
    <source>
        <dbReference type="EMBL" id="AAU83044.1"/>
    </source>
</evidence>
<accession>Q64C33</accession>
<evidence type="ECO:0000256" key="1">
    <source>
        <dbReference type="SAM" id="Coils"/>
    </source>
</evidence>